<name>A0A2L1U364_9BACL</name>
<accession>A0A8B6WUL2</accession>
<dbReference type="Proteomes" id="UP000239833">
    <property type="component" value="Chromosome"/>
</dbReference>
<evidence type="ECO:0000313" key="4">
    <source>
        <dbReference type="Proteomes" id="UP000464330"/>
    </source>
</evidence>
<dbReference type="AlphaFoldDB" id="A0A2L1U364"/>
<accession>A0A6C0QVK3</accession>
<evidence type="ECO:0000313" key="2">
    <source>
        <dbReference type="EMBL" id="QHZ52795.1"/>
    </source>
</evidence>
<evidence type="ECO:0000313" key="1">
    <source>
        <dbReference type="EMBL" id="AVF27383.1"/>
    </source>
</evidence>
<accession>A0A2L1U364</accession>
<gene>
    <name evidence="1" type="ORF">ERICIII_03265</name>
    <name evidence="2" type="ORF">ERICV_03697</name>
</gene>
<dbReference type="RefSeq" id="WP_024093524.1">
    <property type="nucleotide sequence ID" value="NZ_CP019651.1"/>
</dbReference>
<protein>
    <submittedName>
        <fullName evidence="1">Uncharacterized protein</fullName>
    </submittedName>
</protein>
<sequence>MAKVDYELIIKAADIPGTDAYAPDPAVKEVANRILDNLILSWMQTADK</sequence>
<proteinExistence type="predicted"/>
<reference evidence="1 4" key="2">
    <citation type="journal article" date="2020" name="Int. J. Med. Microbiol.">
        <title>Discovery of Paenibacillus larvae ERIC V: Phenotypic and genomic comparison to genotypes ERIC I-IV reveal different inventories of virulence factors which correlate with epidemiological prevalences of American Foulbrood.</title>
        <authorList>
            <person name="Beims H."/>
            <person name="Bunk B."/>
            <person name="Erler S."/>
            <person name="Mohr K.I."/>
            <person name="Sproer C."/>
            <person name="Pradella S."/>
            <person name="Gunther G."/>
            <person name="Rohde M."/>
            <person name="von der Ohe W."/>
            <person name="Steinert M."/>
        </authorList>
    </citation>
    <scope>NUCLEOTIDE SEQUENCE</scope>
    <source>
        <strain evidence="1">Eric_III</strain>
        <strain evidence="2">Eric_V</strain>
    </source>
</reference>
<dbReference type="GeneID" id="64221277"/>
<dbReference type="EMBL" id="CP019655">
    <property type="protein sequence ID" value="AVF27383.1"/>
    <property type="molecule type" value="Genomic_DNA"/>
</dbReference>
<reference evidence="3" key="1">
    <citation type="submission" date="2017-02" db="EMBL/GenBank/DDBJ databases">
        <title>Delineation of Paenibacillus larvae strains originating from foulbrood outbreaks.</title>
        <authorList>
            <person name="Beims H."/>
            <person name="Bunk B."/>
            <person name="Sproeer C."/>
            <person name="Mohr K.I."/>
            <person name="Pradella S."/>
            <person name="Guenther G."/>
            <person name="Rohde M."/>
            <person name="von der Ohe W."/>
            <person name="Steinert M."/>
        </authorList>
    </citation>
    <scope>NUCLEOTIDE SEQUENCE [LARGE SCALE GENOMIC DNA]</scope>
    <source>
        <strain evidence="3">Eric_III</strain>
    </source>
</reference>
<organism evidence="1 3">
    <name type="scientific">Paenibacillus larvae subsp. larvae</name>
    <dbReference type="NCBI Taxonomy" id="147375"/>
    <lineage>
        <taxon>Bacteria</taxon>
        <taxon>Bacillati</taxon>
        <taxon>Bacillota</taxon>
        <taxon>Bacilli</taxon>
        <taxon>Bacillales</taxon>
        <taxon>Paenibacillaceae</taxon>
        <taxon>Paenibacillus</taxon>
    </lineage>
</organism>
<evidence type="ECO:0000313" key="3">
    <source>
        <dbReference type="Proteomes" id="UP000239833"/>
    </source>
</evidence>
<dbReference type="EMBL" id="CP019717">
    <property type="protein sequence ID" value="QHZ52795.1"/>
    <property type="molecule type" value="Genomic_DNA"/>
</dbReference>
<dbReference type="Proteomes" id="UP000464330">
    <property type="component" value="Chromosome"/>
</dbReference>